<dbReference type="SUPFAM" id="SSF55594">
    <property type="entry name" value="HPr-like"/>
    <property type="match status" value="1"/>
</dbReference>
<evidence type="ECO:0000259" key="4">
    <source>
        <dbReference type="PROSITE" id="PS51350"/>
    </source>
</evidence>
<dbReference type="InterPro" id="IPR000032">
    <property type="entry name" value="HPr-like"/>
</dbReference>
<dbReference type="InterPro" id="IPR035895">
    <property type="entry name" value="HPr-like_sf"/>
</dbReference>
<sequence length="85" mass="8961">MKQFTYIITDEAGIHARPAGLLVKEAAKFASTTTIAKGAKKGDLKRIFGVMALGVKKGEEITVTCDGADEDAAAAALESFFKVNL</sequence>
<feature type="domain" description="HPr" evidence="4">
    <location>
        <begin position="1"/>
        <end position="85"/>
    </location>
</feature>
<evidence type="ECO:0000256" key="2">
    <source>
        <dbReference type="ARBA" id="ARBA00022490"/>
    </source>
</evidence>
<dbReference type="NCBIfam" id="TIGR01003">
    <property type="entry name" value="PTS_HPr_family"/>
    <property type="match status" value="1"/>
</dbReference>
<dbReference type="PANTHER" id="PTHR33705:SF2">
    <property type="entry name" value="PHOSPHOCARRIER PROTEIN NPR"/>
    <property type="match status" value="1"/>
</dbReference>
<evidence type="ECO:0000313" key="5">
    <source>
        <dbReference type="EMBL" id="OLA38916.1"/>
    </source>
</evidence>
<dbReference type="PROSITE" id="PS51350">
    <property type="entry name" value="PTS_HPR_DOM"/>
    <property type="match status" value="1"/>
</dbReference>
<dbReference type="Pfam" id="PF00381">
    <property type="entry name" value="PTS-HPr"/>
    <property type="match status" value="1"/>
</dbReference>
<dbReference type="AlphaFoldDB" id="A0A1Q6R9B0"/>
<keyword evidence="2" id="KW-0963">Cytoplasm</keyword>
<dbReference type="CDD" id="cd00367">
    <property type="entry name" value="PTS-HPr_like"/>
    <property type="match status" value="1"/>
</dbReference>
<keyword evidence="3" id="KW-0598">Phosphotransferase system</keyword>
<dbReference type="GO" id="GO:0005737">
    <property type="term" value="C:cytoplasm"/>
    <property type="evidence" value="ECO:0007669"/>
    <property type="project" value="UniProtKB-SubCell"/>
</dbReference>
<dbReference type="EMBL" id="MNTG01000005">
    <property type="protein sequence ID" value="OLA38916.1"/>
    <property type="molecule type" value="Genomic_DNA"/>
</dbReference>
<protein>
    <submittedName>
        <fullName evidence="5">PTS galactitol transporter subunit IIC</fullName>
    </submittedName>
</protein>
<dbReference type="InterPro" id="IPR050399">
    <property type="entry name" value="HPr"/>
</dbReference>
<dbReference type="STRING" id="626940.BHW43_02645"/>
<comment type="subcellular location">
    <subcellularLocation>
        <location evidence="1">Cytoplasm</location>
    </subcellularLocation>
</comment>
<evidence type="ECO:0000313" key="6">
    <source>
        <dbReference type="Proteomes" id="UP000186777"/>
    </source>
</evidence>
<dbReference type="Proteomes" id="UP000186777">
    <property type="component" value="Unassembled WGS sequence"/>
</dbReference>
<evidence type="ECO:0000256" key="3">
    <source>
        <dbReference type="ARBA" id="ARBA00022683"/>
    </source>
</evidence>
<comment type="caution">
    <text evidence="5">The sequence shown here is derived from an EMBL/GenBank/DDBJ whole genome shotgun (WGS) entry which is preliminary data.</text>
</comment>
<evidence type="ECO:0000256" key="1">
    <source>
        <dbReference type="ARBA" id="ARBA00004496"/>
    </source>
</evidence>
<dbReference type="GO" id="GO:0009401">
    <property type="term" value="P:phosphoenolpyruvate-dependent sugar phosphotransferase system"/>
    <property type="evidence" value="ECO:0007669"/>
    <property type="project" value="UniProtKB-KW"/>
</dbReference>
<dbReference type="RefSeq" id="WP_303679404.1">
    <property type="nucleotide sequence ID" value="NZ_DBGEAD010000071.1"/>
</dbReference>
<accession>A0A1Q6R9B0</accession>
<gene>
    <name evidence="5" type="ORF">BHW43_02645</name>
</gene>
<dbReference type="Gene3D" id="3.30.1340.10">
    <property type="entry name" value="HPr-like"/>
    <property type="match status" value="1"/>
</dbReference>
<proteinExistence type="predicted"/>
<organism evidence="5 6">
    <name type="scientific">Phascolarctobacterium succinatutens</name>
    <dbReference type="NCBI Taxonomy" id="626940"/>
    <lineage>
        <taxon>Bacteria</taxon>
        <taxon>Bacillati</taxon>
        <taxon>Bacillota</taxon>
        <taxon>Negativicutes</taxon>
        <taxon>Acidaminococcales</taxon>
        <taxon>Acidaminococcaceae</taxon>
        <taxon>Phascolarctobacterium</taxon>
    </lineage>
</organism>
<dbReference type="PRINTS" id="PR00107">
    <property type="entry name" value="PHOSPHOCPHPR"/>
</dbReference>
<dbReference type="PANTHER" id="PTHR33705">
    <property type="entry name" value="PHOSPHOCARRIER PROTEIN HPR"/>
    <property type="match status" value="1"/>
</dbReference>
<reference evidence="5 6" key="1">
    <citation type="journal article" date="2016" name="Nat. Biotechnol.">
        <title>Measurement of bacterial replication rates in microbial communities.</title>
        <authorList>
            <person name="Brown C.T."/>
            <person name="Olm M.R."/>
            <person name="Thomas B.C."/>
            <person name="Banfield J.F."/>
        </authorList>
    </citation>
    <scope>NUCLEOTIDE SEQUENCE [LARGE SCALE GENOMIC DNA]</scope>
    <source>
        <strain evidence="5">46_33</strain>
    </source>
</reference>
<name>A0A1Q6R9B0_9FIRM</name>